<proteinExistence type="predicted"/>
<dbReference type="Pfam" id="PF05380">
    <property type="entry name" value="Peptidase_A17"/>
    <property type="match status" value="1"/>
</dbReference>
<evidence type="ECO:0000313" key="1">
    <source>
        <dbReference type="EMBL" id="CAF2840685.1"/>
    </source>
</evidence>
<keyword evidence="2" id="KW-1185">Reference proteome</keyword>
<dbReference type="InterPro" id="IPR008042">
    <property type="entry name" value="Retrotrans_Pao"/>
</dbReference>
<dbReference type="Proteomes" id="UP000675881">
    <property type="component" value="Chromosome 14"/>
</dbReference>
<organism evidence="1 2">
    <name type="scientific">Lepeophtheirus salmonis</name>
    <name type="common">Salmon louse</name>
    <name type="synonym">Caligus salmonis</name>
    <dbReference type="NCBI Taxonomy" id="72036"/>
    <lineage>
        <taxon>Eukaryota</taxon>
        <taxon>Metazoa</taxon>
        <taxon>Ecdysozoa</taxon>
        <taxon>Arthropoda</taxon>
        <taxon>Crustacea</taxon>
        <taxon>Multicrustacea</taxon>
        <taxon>Hexanauplia</taxon>
        <taxon>Copepoda</taxon>
        <taxon>Siphonostomatoida</taxon>
        <taxon>Caligidae</taxon>
        <taxon>Lepeophtheirus</taxon>
    </lineage>
</organism>
<dbReference type="AlphaFoldDB" id="A0A7R8CJE8"/>
<dbReference type="EMBL" id="HG994593">
    <property type="protein sequence ID" value="CAF2840685.1"/>
    <property type="molecule type" value="Genomic_DNA"/>
</dbReference>
<gene>
    <name evidence="1" type="ORF">LSAA_5325</name>
</gene>
<dbReference type="PANTHER" id="PTHR47331">
    <property type="entry name" value="PHD-TYPE DOMAIN-CONTAINING PROTEIN"/>
    <property type="match status" value="1"/>
</dbReference>
<protein>
    <submittedName>
        <fullName evidence="1">(salmon louse) hypothetical protein</fullName>
    </submittedName>
</protein>
<sequence>MSPSKITIALLRKQREYFEESLQELTDEGWSGVLYGRVVLNDESIKVGFLTSLPRVRPPKGITIPRLELEAALLKVYDISKNSENHFMSLSQGDLLSNKDSLSRLDIVWDTHDQLISFGGRLNNIEILPSYTRRLMLVSNLSRFAVLLIEHEHPRLLHSGPATTFVSLHSRYWIVERDN</sequence>
<accession>A0A7R8CJE8</accession>
<evidence type="ECO:0000313" key="2">
    <source>
        <dbReference type="Proteomes" id="UP000675881"/>
    </source>
</evidence>
<reference evidence="1" key="1">
    <citation type="submission" date="2021-02" db="EMBL/GenBank/DDBJ databases">
        <authorList>
            <person name="Bekaert M."/>
        </authorList>
    </citation>
    <scope>NUCLEOTIDE SEQUENCE</scope>
    <source>
        <strain evidence="1">IoA-00</strain>
    </source>
</reference>
<name>A0A7R8CJE8_LEPSM</name>